<dbReference type="GO" id="GO:0070131">
    <property type="term" value="P:positive regulation of mitochondrial translation"/>
    <property type="evidence" value="ECO:0007669"/>
    <property type="project" value="TreeGrafter"/>
</dbReference>
<sequence>MHSLRSHAAGRRVLLGAINTPYLSHRQLPPSKLCNAIKSNHSRTFAITTTPWKEQDHTEKARDYVVEFLSNQPPKYHPKSKAIVPNVPSRNAKRGKRARAVHKTPEMKTIVAYCVAEEYDISKVAELLEDDHYELDPHHTGLGDEIIHVQVGNMPDLDGPGDVFVFSSGTIVAWNTAEETIDRLRKRMLQAATNPHPKEVDSLKYREEPSTHSSKFVGDTLYLGTGQRDMHPNEHHPVSVETSNELSASIDSPKRDLALVKIAFSYGIARSTKISVLESSFESYFERIRSIPVELQKAYRVPFTRSSILRLTGELLGIRAQLNLYSSELTDSLPDLFWDSEYDLGLERYYDSAGRTLDVNVRIATLNNKMDYAQEIATVAREILSERHGLRLEWAIIILIMIEVALEMNRLWQEHAERNDPDNLEALLKGHFELER</sequence>
<dbReference type="GO" id="GO:0005739">
    <property type="term" value="C:mitochondrion"/>
    <property type="evidence" value="ECO:0007669"/>
    <property type="project" value="UniProtKB-ARBA"/>
</dbReference>
<comment type="similarity">
    <text evidence="1">Belongs to the RMD1/sif2 family.</text>
</comment>
<dbReference type="PANTHER" id="PTHR16255">
    <property type="entry name" value="REQUIRED FOR MEIOTIC NUCLEAR DIVISION PROTEIN 1 HOMOLOG"/>
    <property type="match status" value="1"/>
</dbReference>
<evidence type="ECO:0000259" key="2">
    <source>
        <dbReference type="Pfam" id="PF02582"/>
    </source>
</evidence>
<dbReference type="AlphaFoldDB" id="A0A6G1H4L6"/>
<name>A0A6G1H4L6_9PEZI</name>
<accession>A0A6G1H4L6</accession>
<dbReference type="EMBL" id="ML977149">
    <property type="protein sequence ID" value="KAF1988166.1"/>
    <property type="molecule type" value="Genomic_DNA"/>
</dbReference>
<reference evidence="3" key="1">
    <citation type="journal article" date="2020" name="Stud. Mycol.">
        <title>101 Dothideomycetes genomes: a test case for predicting lifestyles and emergence of pathogens.</title>
        <authorList>
            <person name="Haridas S."/>
            <person name="Albert R."/>
            <person name="Binder M."/>
            <person name="Bloem J."/>
            <person name="Labutti K."/>
            <person name="Salamov A."/>
            <person name="Andreopoulos B."/>
            <person name="Baker S."/>
            <person name="Barry K."/>
            <person name="Bills G."/>
            <person name="Bluhm B."/>
            <person name="Cannon C."/>
            <person name="Castanera R."/>
            <person name="Culley D."/>
            <person name="Daum C."/>
            <person name="Ezra D."/>
            <person name="Gonzalez J."/>
            <person name="Henrissat B."/>
            <person name="Kuo A."/>
            <person name="Liang C."/>
            <person name="Lipzen A."/>
            <person name="Lutzoni F."/>
            <person name="Magnuson J."/>
            <person name="Mondo S."/>
            <person name="Nolan M."/>
            <person name="Ohm R."/>
            <person name="Pangilinan J."/>
            <person name="Park H.-J."/>
            <person name="Ramirez L."/>
            <person name="Alfaro M."/>
            <person name="Sun H."/>
            <person name="Tritt A."/>
            <person name="Yoshinaga Y."/>
            <person name="Zwiers L.-H."/>
            <person name="Turgeon B."/>
            <person name="Goodwin S."/>
            <person name="Spatafora J."/>
            <person name="Crous P."/>
            <person name="Grigoriev I."/>
        </authorList>
    </citation>
    <scope>NUCLEOTIDE SEQUENCE</scope>
    <source>
        <strain evidence="3">CBS 113979</strain>
    </source>
</reference>
<evidence type="ECO:0000313" key="4">
    <source>
        <dbReference type="Proteomes" id="UP000800041"/>
    </source>
</evidence>
<organism evidence="3 4">
    <name type="scientific">Aulographum hederae CBS 113979</name>
    <dbReference type="NCBI Taxonomy" id="1176131"/>
    <lineage>
        <taxon>Eukaryota</taxon>
        <taxon>Fungi</taxon>
        <taxon>Dikarya</taxon>
        <taxon>Ascomycota</taxon>
        <taxon>Pezizomycotina</taxon>
        <taxon>Dothideomycetes</taxon>
        <taxon>Pleosporomycetidae</taxon>
        <taxon>Aulographales</taxon>
        <taxon>Aulographaceae</taxon>
    </lineage>
</organism>
<dbReference type="InterPro" id="IPR003734">
    <property type="entry name" value="DUF155"/>
</dbReference>
<dbReference type="OrthoDB" id="242766at2759"/>
<evidence type="ECO:0000313" key="3">
    <source>
        <dbReference type="EMBL" id="KAF1988166.1"/>
    </source>
</evidence>
<feature type="domain" description="DUF155" evidence="2">
    <location>
        <begin position="163"/>
        <end position="367"/>
    </location>
</feature>
<dbReference type="Proteomes" id="UP000800041">
    <property type="component" value="Unassembled WGS sequence"/>
</dbReference>
<gene>
    <name evidence="3" type="ORF">K402DRAFT_452895</name>
</gene>
<protein>
    <recommendedName>
        <fullName evidence="2">DUF155 domain-containing protein</fullName>
    </recommendedName>
</protein>
<evidence type="ECO:0000256" key="1">
    <source>
        <dbReference type="ARBA" id="ARBA00008306"/>
    </source>
</evidence>
<dbReference type="InterPro" id="IPR051624">
    <property type="entry name" value="RMD1/Sad1-interacting"/>
</dbReference>
<dbReference type="PANTHER" id="PTHR16255:SF1">
    <property type="entry name" value="REQUIRED FOR MEIOTIC NUCLEAR DIVISION PROTEIN 1 HOMOLOG"/>
    <property type="match status" value="1"/>
</dbReference>
<proteinExistence type="inferred from homology"/>
<keyword evidence="4" id="KW-1185">Reference proteome</keyword>
<dbReference type="Pfam" id="PF02582">
    <property type="entry name" value="DUF155"/>
    <property type="match status" value="1"/>
</dbReference>